<dbReference type="PANTHER" id="PTHR11610:SF173">
    <property type="entry name" value="LIPASE DOMAIN-CONTAINING PROTEIN-RELATED"/>
    <property type="match status" value="1"/>
</dbReference>
<sequence>MSFSLEIFLTILLLVLQQNFIQANLYDEKEGPYSDAEIVRFIHEQSESIFSRKQNRIDLENFDQKSFLDWIESQQQVCYDHLGCFSLKGPLGHTRHLPDSPEKIGIHFFAYSNTLSTNSTSQYNKEMIVSDEKFGTFEKLLRRDRSIAILIHGFQNSAHSKLMLKVKASLLKYARETIGTVIVVDWQQGAKAPFYLKACANTQVVGHRIALFVERLRRTFDFDPKKVHLIGYSLGAQIAGFAGKFSQSEFHWRFGRITALDAASPMFESYANAHLTKNDADFVDAIHTSCGGVVLDGDLGFTKPFAHIDFYPNGGLSQPECGFFSQLVCKHRASVLFFEASLSGNGKFYGHPCKTFESFEKGECKRYDSEMGYYAFRHNTSFGLRYLRTKAEYPYSESD</sequence>
<dbReference type="Proteomes" id="UP000616769">
    <property type="component" value="Unassembled WGS sequence"/>
</dbReference>
<dbReference type="InterPro" id="IPR000734">
    <property type="entry name" value="TAG_lipase"/>
</dbReference>
<dbReference type="InterPro" id="IPR013818">
    <property type="entry name" value="Lipase"/>
</dbReference>
<evidence type="ECO:0000313" key="6">
    <source>
        <dbReference type="Proteomes" id="UP000616769"/>
    </source>
</evidence>
<comment type="similarity">
    <text evidence="2 4">Belongs to the AB hydrolase superfamily. Lipase family.</text>
</comment>
<dbReference type="GO" id="GO:0005615">
    <property type="term" value="C:extracellular space"/>
    <property type="evidence" value="ECO:0007669"/>
    <property type="project" value="TreeGrafter"/>
</dbReference>
<comment type="caution">
    <text evidence="5">The sequence shown here is derived from an EMBL/GenBank/DDBJ whole genome shotgun (WGS) entry which is preliminary data.</text>
</comment>
<protein>
    <submittedName>
        <fullName evidence="5">Pancreatic lipase-related protein 2-like protein</fullName>
    </submittedName>
</protein>
<evidence type="ECO:0000256" key="4">
    <source>
        <dbReference type="RuleBase" id="RU004262"/>
    </source>
</evidence>
<dbReference type="Gene3D" id="3.40.50.1820">
    <property type="entry name" value="alpha/beta hydrolase"/>
    <property type="match status" value="1"/>
</dbReference>
<dbReference type="GO" id="GO:0016042">
    <property type="term" value="P:lipid catabolic process"/>
    <property type="evidence" value="ECO:0007669"/>
    <property type="project" value="TreeGrafter"/>
</dbReference>
<proteinExistence type="inferred from homology"/>
<evidence type="ECO:0000256" key="3">
    <source>
        <dbReference type="ARBA" id="ARBA00022525"/>
    </source>
</evidence>
<dbReference type="AlphaFoldDB" id="A0A132A0R2"/>
<organism evidence="5 6">
    <name type="scientific">Sarcoptes scabiei</name>
    <name type="common">Itch mite</name>
    <name type="synonym">Acarus scabiei</name>
    <dbReference type="NCBI Taxonomy" id="52283"/>
    <lineage>
        <taxon>Eukaryota</taxon>
        <taxon>Metazoa</taxon>
        <taxon>Ecdysozoa</taxon>
        <taxon>Arthropoda</taxon>
        <taxon>Chelicerata</taxon>
        <taxon>Arachnida</taxon>
        <taxon>Acari</taxon>
        <taxon>Acariformes</taxon>
        <taxon>Sarcoptiformes</taxon>
        <taxon>Astigmata</taxon>
        <taxon>Psoroptidia</taxon>
        <taxon>Sarcoptoidea</taxon>
        <taxon>Sarcoptidae</taxon>
        <taxon>Sarcoptinae</taxon>
        <taxon>Sarcoptes</taxon>
    </lineage>
</organism>
<evidence type="ECO:0000256" key="1">
    <source>
        <dbReference type="ARBA" id="ARBA00004613"/>
    </source>
</evidence>
<dbReference type="PRINTS" id="PR00821">
    <property type="entry name" value="TAGLIPASE"/>
</dbReference>
<dbReference type="GO" id="GO:0016298">
    <property type="term" value="F:lipase activity"/>
    <property type="evidence" value="ECO:0007669"/>
    <property type="project" value="InterPro"/>
</dbReference>
<dbReference type="OrthoDB" id="199913at2759"/>
<reference evidence="5 6" key="1">
    <citation type="journal article" date="2015" name="Parasit. Vectors">
        <title>Draft genome of the scabies mite.</title>
        <authorList>
            <person name="Rider S.D.Jr."/>
            <person name="Morgan M.S."/>
            <person name="Arlian L.G."/>
        </authorList>
    </citation>
    <scope>NUCLEOTIDE SEQUENCE [LARGE SCALE GENOMIC DNA]</scope>
    <source>
        <strain evidence="5">Arlian Lab</strain>
    </source>
</reference>
<gene>
    <name evidence="5" type="ORF">QR98_0029870</name>
</gene>
<dbReference type="PANTHER" id="PTHR11610">
    <property type="entry name" value="LIPASE"/>
    <property type="match status" value="1"/>
</dbReference>
<name>A0A132A0R2_SARSC</name>
<evidence type="ECO:0000256" key="2">
    <source>
        <dbReference type="ARBA" id="ARBA00010701"/>
    </source>
</evidence>
<dbReference type="VEuPathDB" id="VectorBase:SSCA002428"/>
<evidence type="ECO:0000313" key="5">
    <source>
        <dbReference type="EMBL" id="KPM04537.1"/>
    </source>
</evidence>
<dbReference type="Pfam" id="PF00151">
    <property type="entry name" value="Lipase"/>
    <property type="match status" value="1"/>
</dbReference>
<dbReference type="EMBL" id="JXLN01009216">
    <property type="protein sequence ID" value="KPM04537.1"/>
    <property type="molecule type" value="Genomic_DNA"/>
</dbReference>
<keyword evidence="3" id="KW-0964">Secreted</keyword>
<comment type="subcellular location">
    <subcellularLocation>
        <location evidence="1">Secreted</location>
    </subcellularLocation>
</comment>
<accession>A0A132A0R2</accession>
<dbReference type="SUPFAM" id="SSF53474">
    <property type="entry name" value="alpha/beta-Hydrolases"/>
    <property type="match status" value="1"/>
</dbReference>
<dbReference type="InterPro" id="IPR029058">
    <property type="entry name" value="AB_hydrolase_fold"/>
</dbReference>